<evidence type="ECO:0000256" key="1">
    <source>
        <dbReference type="SAM" id="SignalP"/>
    </source>
</evidence>
<gene>
    <name evidence="2" type="ORF">GGQ96_000664</name>
</gene>
<proteinExistence type="predicted"/>
<sequence>MRTIIRAAGLAIGLAATPVMAQDQEPQPGTAFTQGVALSEADLGAIAGREDRGTLIAQADQRNTVQNNSVVGNSVTGTVTIDGQAFSNLSGLAVISANSGNNVAINSAMNVVINLAPQ</sequence>
<dbReference type="EMBL" id="JACHNY010000001">
    <property type="protein sequence ID" value="MBB4616558.1"/>
    <property type="molecule type" value="Genomic_DNA"/>
</dbReference>
<feature type="chain" id="PRO_5030628629" evidence="1">
    <location>
        <begin position="22"/>
        <end position="118"/>
    </location>
</feature>
<evidence type="ECO:0000313" key="2">
    <source>
        <dbReference type="EMBL" id="MBB4616558.1"/>
    </source>
</evidence>
<name>A0A7W7AGD4_9SPHN</name>
<evidence type="ECO:0000313" key="3">
    <source>
        <dbReference type="Proteomes" id="UP000574769"/>
    </source>
</evidence>
<keyword evidence="1" id="KW-0732">Signal</keyword>
<dbReference type="Proteomes" id="UP000574769">
    <property type="component" value="Unassembled WGS sequence"/>
</dbReference>
<keyword evidence="3" id="KW-1185">Reference proteome</keyword>
<dbReference type="AlphaFoldDB" id="A0A7W7AGD4"/>
<reference evidence="2 3" key="1">
    <citation type="submission" date="2020-08" db="EMBL/GenBank/DDBJ databases">
        <title>Genomic Encyclopedia of Type Strains, Phase IV (KMG-IV): sequencing the most valuable type-strain genomes for metagenomic binning, comparative biology and taxonomic classification.</title>
        <authorList>
            <person name="Goeker M."/>
        </authorList>
    </citation>
    <scope>NUCLEOTIDE SEQUENCE [LARGE SCALE GENOMIC DNA]</scope>
    <source>
        <strain evidence="2 3">DSM 15867</strain>
    </source>
</reference>
<organism evidence="2 3">
    <name type="scientific">Sphingomonas abaci</name>
    <dbReference type="NCBI Taxonomy" id="237611"/>
    <lineage>
        <taxon>Bacteria</taxon>
        <taxon>Pseudomonadati</taxon>
        <taxon>Pseudomonadota</taxon>
        <taxon>Alphaproteobacteria</taxon>
        <taxon>Sphingomonadales</taxon>
        <taxon>Sphingomonadaceae</taxon>
        <taxon>Sphingomonas</taxon>
    </lineage>
</organism>
<feature type="signal peptide" evidence="1">
    <location>
        <begin position="1"/>
        <end position="21"/>
    </location>
</feature>
<comment type="caution">
    <text evidence="2">The sequence shown here is derived from an EMBL/GenBank/DDBJ whole genome shotgun (WGS) entry which is preliminary data.</text>
</comment>
<protein>
    <submittedName>
        <fullName evidence="2">Uncharacterized protein</fullName>
    </submittedName>
</protein>
<dbReference type="RefSeq" id="WP_184111480.1">
    <property type="nucleotide sequence ID" value="NZ_JACHNY010000001.1"/>
</dbReference>
<accession>A0A7W7AGD4</accession>